<evidence type="ECO:0008006" key="4">
    <source>
        <dbReference type="Google" id="ProtNLM"/>
    </source>
</evidence>
<evidence type="ECO:0000313" key="3">
    <source>
        <dbReference type="Proteomes" id="UP000535890"/>
    </source>
</evidence>
<evidence type="ECO:0000313" key="2">
    <source>
        <dbReference type="EMBL" id="NYD34960.1"/>
    </source>
</evidence>
<accession>A0A7Y9J4E0</accession>
<evidence type="ECO:0000256" key="1">
    <source>
        <dbReference type="SAM" id="MobiDB-lite"/>
    </source>
</evidence>
<feature type="region of interest" description="Disordered" evidence="1">
    <location>
        <begin position="73"/>
        <end position="94"/>
    </location>
</feature>
<gene>
    <name evidence="2" type="ORF">BJ983_001062</name>
</gene>
<dbReference type="Proteomes" id="UP000535890">
    <property type="component" value="Unassembled WGS sequence"/>
</dbReference>
<sequence length="94" mass="9438">MVAWGALAARAAGAVATGVAGVAVVEGVKKLSGGRAVHQSAVAVTTLGLKVSRAAEAGAERVRLNTADVVAEARERLGEQAPPPGAVEKHDHEH</sequence>
<proteinExistence type="predicted"/>
<dbReference type="EMBL" id="JACCBN010000001">
    <property type="protein sequence ID" value="NYD34960.1"/>
    <property type="molecule type" value="Genomic_DNA"/>
</dbReference>
<reference evidence="2 3" key="1">
    <citation type="submission" date="2020-07" db="EMBL/GenBank/DDBJ databases">
        <title>Sequencing the genomes of 1000 actinobacteria strains.</title>
        <authorList>
            <person name="Klenk H.-P."/>
        </authorList>
    </citation>
    <scope>NUCLEOTIDE SEQUENCE [LARGE SCALE GENOMIC DNA]</scope>
    <source>
        <strain evidence="2 3">DSM 45772</strain>
    </source>
</reference>
<protein>
    <recommendedName>
        <fullName evidence="4">DUF1490 family protein</fullName>
    </recommendedName>
</protein>
<dbReference type="AlphaFoldDB" id="A0A7Y9J4E0"/>
<keyword evidence="3" id="KW-1185">Reference proteome</keyword>
<organism evidence="2 3">
    <name type="scientific">Actinomycetospora corticicola</name>
    <dbReference type="NCBI Taxonomy" id="663602"/>
    <lineage>
        <taxon>Bacteria</taxon>
        <taxon>Bacillati</taxon>
        <taxon>Actinomycetota</taxon>
        <taxon>Actinomycetes</taxon>
        <taxon>Pseudonocardiales</taxon>
        <taxon>Pseudonocardiaceae</taxon>
        <taxon>Actinomycetospora</taxon>
    </lineage>
</organism>
<dbReference type="RefSeq" id="WP_179792860.1">
    <property type="nucleotide sequence ID" value="NZ_BAABHP010000003.1"/>
</dbReference>
<name>A0A7Y9J4E0_9PSEU</name>
<dbReference type="InterPro" id="IPR009963">
    <property type="entry name" value="DUF1490"/>
</dbReference>
<dbReference type="Pfam" id="PF07371">
    <property type="entry name" value="DUF1490"/>
    <property type="match status" value="1"/>
</dbReference>
<comment type="caution">
    <text evidence="2">The sequence shown here is derived from an EMBL/GenBank/DDBJ whole genome shotgun (WGS) entry which is preliminary data.</text>
</comment>